<keyword evidence="3" id="KW-1185">Reference proteome</keyword>
<sequence length="120" mass="13296">MTPDSYPYQVKSKFLQGKIRVTPSHCPPPAAQEISAVVGGCVGVRVFYRALRGFALVGVLFQSRRSAVEGGELRLLPVFCIQIQKHGDWDGGRRYGFQYERRSGREKQSSVSGGRSATDF</sequence>
<evidence type="ECO:0000256" key="1">
    <source>
        <dbReference type="SAM" id="MobiDB-lite"/>
    </source>
</evidence>
<protein>
    <submittedName>
        <fullName evidence="2">Uncharacterized protein</fullName>
    </submittedName>
</protein>
<name>A0A9P0YJ25_CUSEU</name>
<organism evidence="2 3">
    <name type="scientific">Cuscuta europaea</name>
    <name type="common">European dodder</name>
    <dbReference type="NCBI Taxonomy" id="41803"/>
    <lineage>
        <taxon>Eukaryota</taxon>
        <taxon>Viridiplantae</taxon>
        <taxon>Streptophyta</taxon>
        <taxon>Embryophyta</taxon>
        <taxon>Tracheophyta</taxon>
        <taxon>Spermatophyta</taxon>
        <taxon>Magnoliopsida</taxon>
        <taxon>eudicotyledons</taxon>
        <taxon>Gunneridae</taxon>
        <taxon>Pentapetalae</taxon>
        <taxon>asterids</taxon>
        <taxon>lamiids</taxon>
        <taxon>Solanales</taxon>
        <taxon>Convolvulaceae</taxon>
        <taxon>Cuscuteae</taxon>
        <taxon>Cuscuta</taxon>
        <taxon>Cuscuta subgen. Cuscuta</taxon>
    </lineage>
</organism>
<dbReference type="AlphaFoldDB" id="A0A9P0YJ25"/>
<evidence type="ECO:0000313" key="3">
    <source>
        <dbReference type="Proteomes" id="UP001152484"/>
    </source>
</evidence>
<accession>A0A9P0YJ25</accession>
<feature type="compositionally biased region" description="Polar residues" evidence="1">
    <location>
        <begin position="109"/>
        <end position="120"/>
    </location>
</feature>
<proteinExistence type="predicted"/>
<dbReference type="EMBL" id="CAMAPE010000004">
    <property type="protein sequence ID" value="CAH9060285.1"/>
    <property type="molecule type" value="Genomic_DNA"/>
</dbReference>
<evidence type="ECO:0000313" key="2">
    <source>
        <dbReference type="EMBL" id="CAH9060285.1"/>
    </source>
</evidence>
<comment type="caution">
    <text evidence="2">The sequence shown here is derived from an EMBL/GenBank/DDBJ whole genome shotgun (WGS) entry which is preliminary data.</text>
</comment>
<gene>
    <name evidence="2" type="ORF">CEURO_LOCUS1553</name>
</gene>
<dbReference type="Proteomes" id="UP001152484">
    <property type="component" value="Unassembled WGS sequence"/>
</dbReference>
<reference evidence="2" key="1">
    <citation type="submission" date="2022-07" db="EMBL/GenBank/DDBJ databases">
        <authorList>
            <person name="Macas J."/>
            <person name="Novak P."/>
            <person name="Neumann P."/>
        </authorList>
    </citation>
    <scope>NUCLEOTIDE SEQUENCE</scope>
</reference>
<feature type="region of interest" description="Disordered" evidence="1">
    <location>
        <begin position="101"/>
        <end position="120"/>
    </location>
</feature>